<feature type="domain" description="IraD/Gp25-like" evidence="1">
    <location>
        <begin position="39"/>
        <end position="124"/>
    </location>
</feature>
<accession>R9TG05</accession>
<dbReference type="SUPFAM" id="SSF160719">
    <property type="entry name" value="gpW/gp25-like"/>
    <property type="match status" value="1"/>
</dbReference>
<dbReference type="InterPro" id="IPR007048">
    <property type="entry name" value="IraD/Gp25-like"/>
</dbReference>
<sequence>MAIAELNTLKPGHYYYSDIPANFSKSVVNNDISASYDLKAIQESIVGIVGTKKGDRPFNPEFGCDISNQLFENISAASAFAIKYSIENAISKWEPRVIIKKIEVLPLYEQNTYEVVVQYHLRTNFDRLFALKTSLNNRL</sequence>
<name>R9TG05_9CAUD</name>
<dbReference type="OrthoDB" id="13602at10239"/>
<dbReference type="Proteomes" id="UP000201461">
    <property type="component" value="Segment"/>
</dbReference>
<dbReference type="KEGG" id="vg:15926458"/>
<proteinExistence type="predicted"/>
<evidence type="ECO:0000313" key="3">
    <source>
        <dbReference type="Proteomes" id="UP000201461"/>
    </source>
</evidence>
<evidence type="ECO:0000259" key="1">
    <source>
        <dbReference type="Pfam" id="PF04965"/>
    </source>
</evidence>
<dbReference type="Gene3D" id="3.10.450.40">
    <property type="match status" value="1"/>
</dbReference>
<organism evidence="2 3">
    <name type="scientific">Vibrio phage nt-1</name>
    <dbReference type="NCBI Taxonomy" id="115992"/>
    <lineage>
        <taxon>Viruses</taxon>
        <taxon>Duplodnaviria</taxon>
        <taxon>Heunggongvirae</taxon>
        <taxon>Uroviricota</taxon>
        <taxon>Caudoviricetes</taxon>
        <taxon>Pantevenvirales</taxon>
        <taxon>Straboviridae</taxon>
        <taxon>Mylasvirus</taxon>
        <taxon>Mylasvirus persius</taxon>
    </lineage>
</organism>
<dbReference type="RefSeq" id="YP_008125162.1">
    <property type="nucleotide sequence ID" value="NC_021529.2"/>
</dbReference>
<protein>
    <submittedName>
        <fullName evidence="2">Baseplate wedge subunit</fullName>
    </submittedName>
</protein>
<keyword evidence="3" id="KW-1185">Reference proteome</keyword>
<reference evidence="2 3" key="1">
    <citation type="journal article" date="2014" name="Genome Biol. Evol.">
        <title>Composite Conserved Promoter-Terminator Motifs (PeSLs) that Mediate Modular Shuffling in the Diverse T4-Like Myoviruses.</title>
        <authorList>
            <person name="Comeau A.M."/>
            <person name="Arbiol C."/>
            <person name="Krisch H.M."/>
        </authorList>
    </citation>
    <scope>NUCLEOTIDE SEQUENCE [LARGE SCALE GENOMIC DNA]</scope>
</reference>
<gene>
    <name evidence="2" type="ORF">VPFG_00005</name>
</gene>
<dbReference type="EMBL" id="HQ317393">
    <property type="protein sequence ID" value="AGN30013.1"/>
    <property type="molecule type" value="Genomic_DNA"/>
</dbReference>
<evidence type="ECO:0000313" key="2">
    <source>
        <dbReference type="EMBL" id="AGN30013.1"/>
    </source>
</evidence>
<dbReference type="GeneID" id="15926458"/>
<dbReference type="Pfam" id="PF04965">
    <property type="entry name" value="GPW_gp25"/>
    <property type="match status" value="1"/>
</dbReference>